<dbReference type="Ensembl" id="ENSECRT00000033447.1">
    <property type="protein sequence ID" value="ENSECRP00000032724.1"/>
    <property type="gene ID" value="ENSECRG00000022166.1"/>
</dbReference>
<protein>
    <recommendedName>
        <fullName evidence="2">ribonuclease H</fullName>
        <ecNumber evidence="2">3.1.26.4</ecNumber>
    </recommendedName>
</protein>
<proteinExistence type="inferred from homology"/>
<dbReference type="Gene3D" id="3.30.70.270">
    <property type="match status" value="1"/>
</dbReference>
<name>A0A8C4TJP0_ERPCA</name>
<keyword evidence="5" id="KW-1185">Reference proteome</keyword>
<organism evidence="4 5">
    <name type="scientific">Erpetoichthys calabaricus</name>
    <name type="common">Rope fish</name>
    <name type="synonym">Calamoichthys calabaricus</name>
    <dbReference type="NCBI Taxonomy" id="27687"/>
    <lineage>
        <taxon>Eukaryota</taxon>
        <taxon>Metazoa</taxon>
        <taxon>Chordata</taxon>
        <taxon>Craniata</taxon>
        <taxon>Vertebrata</taxon>
        <taxon>Euteleostomi</taxon>
        <taxon>Actinopterygii</taxon>
        <taxon>Polypteriformes</taxon>
        <taxon>Polypteridae</taxon>
        <taxon>Erpetoichthys</taxon>
    </lineage>
</organism>
<sequence length="860" mass="98813">MENNTLNMDNSNILMVNIPEDTYYCLVCGDMLASLPRLIKHHEAKIIFKDTNCLKTSYNHHSIDCHQTKCKKNKKRIKTKCLTCSTCGDQFGTNRGLGQHIRHPEIWKENFMNPTDKEIWLEDTTNLLLKMLLDKSKDKKSKPITPKHVMPSKKQVPKRILKKYQYKRAQTLYKKDKAHLALYLYPASEVQTATYNLWLLAGAITKAFKKARTVLLPKSTEVQKLSNINNWRPITIGSLITRIFSKILYTRLKSGILLNPRQKGFMDTAGCSENIQTLQAIIMAHKTHQKSLGMVFIDFEKAFDTVSHAYLFRILRIMRLDTHISQLFRDMYSGASTCVENYEGNTTAITLMRRVKQGDALSPLFFNIAIDPLIHKLESDGSGTFLGETTITAMAFADDLVLVSNTWGGMKRNLNILKEFCRGAGLKLQPAKCKGFFFTWKNRKMVVKKTNLWKLDRIEMKRISSKSPIKYLGINVEQRNGVFMEDPQSELEKWSNLIGKGPLKPIQKINIFNQYPIPRLLYSLLNTNFCLLTIRKLDVHIRKTIKTWLHLPQCTSNGVIYSKRTNGGLSVLKLEAIILKSSLKTLGRITLSEDPILQETCNQNNICRQLNNLRKLMGGTPTNFPNQDLLFNTGRQRRSWTEFDSWKRLPIQGLGIDLFEEDKVSNCWLYSHKWMSQGQFIAAIQVRANVFPTRETISRGRQESSTCRKCTIATESVSHILGQCPALQKERIARHHKLCKHSVKLKNGRSLRPDLILIKNKDCIVIDLPVRYEFNKEEAQRAKLSKEKKYEKISPLREEFGALKVQTFGLVIGARGKWYGFNNQPLKLIGLSTSRILSFSKLMSRRSLLYSLDMLSAFSR</sequence>
<dbReference type="SUPFAM" id="SSF56672">
    <property type="entry name" value="DNA/RNA polymerases"/>
    <property type="match status" value="1"/>
</dbReference>
<accession>A0A8C4TJP0</accession>
<dbReference type="CDD" id="cd01650">
    <property type="entry name" value="RT_nLTR_like"/>
    <property type="match status" value="1"/>
</dbReference>
<dbReference type="Proteomes" id="UP000694620">
    <property type="component" value="Unassembled WGS sequence"/>
</dbReference>
<evidence type="ECO:0000256" key="1">
    <source>
        <dbReference type="ARBA" id="ARBA00010879"/>
    </source>
</evidence>
<dbReference type="GeneTree" id="ENSGT00400000024060"/>
<dbReference type="PANTHER" id="PTHR47027:SF20">
    <property type="entry name" value="REVERSE TRANSCRIPTASE-LIKE PROTEIN WITH RNA-DIRECTED DNA POLYMERASE DOMAIN"/>
    <property type="match status" value="1"/>
</dbReference>
<comment type="similarity">
    <text evidence="1">Belongs to the beta type-B retroviral polymerase family. HERV class-II K(HML-2) pol subfamily.</text>
</comment>
<dbReference type="PROSITE" id="PS50878">
    <property type="entry name" value="RT_POL"/>
    <property type="match status" value="1"/>
</dbReference>
<reference evidence="4" key="1">
    <citation type="submission" date="2025-08" db="UniProtKB">
        <authorList>
            <consortium name="Ensembl"/>
        </authorList>
    </citation>
    <scope>IDENTIFICATION</scope>
</reference>
<dbReference type="AlphaFoldDB" id="A0A8C4TJP0"/>
<dbReference type="InterPro" id="IPR000477">
    <property type="entry name" value="RT_dom"/>
</dbReference>
<feature type="domain" description="Reverse transcriptase" evidence="3">
    <location>
        <begin position="197"/>
        <end position="476"/>
    </location>
</feature>
<evidence type="ECO:0000256" key="2">
    <source>
        <dbReference type="ARBA" id="ARBA00012180"/>
    </source>
</evidence>
<reference evidence="4" key="2">
    <citation type="submission" date="2025-09" db="UniProtKB">
        <authorList>
            <consortium name="Ensembl"/>
        </authorList>
    </citation>
    <scope>IDENTIFICATION</scope>
</reference>
<dbReference type="Pfam" id="PF00078">
    <property type="entry name" value="RVT_1"/>
    <property type="match status" value="1"/>
</dbReference>
<dbReference type="GO" id="GO:0004523">
    <property type="term" value="F:RNA-DNA hybrid ribonuclease activity"/>
    <property type="evidence" value="ECO:0007669"/>
    <property type="project" value="UniProtKB-EC"/>
</dbReference>
<evidence type="ECO:0000313" key="5">
    <source>
        <dbReference type="Proteomes" id="UP000694620"/>
    </source>
</evidence>
<dbReference type="PANTHER" id="PTHR47027">
    <property type="entry name" value="REVERSE TRANSCRIPTASE DOMAIN-CONTAINING PROTEIN"/>
    <property type="match status" value="1"/>
</dbReference>
<dbReference type="InterPro" id="IPR043502">
    <property type="entry name" value="DNA/RNA_pol_sf"/>
</dbReference>
<dbReference type="InterPro" id="IPR043128">
    <property type="entry name" value="Rev_trsase/Diguanyl_cyclase"/>
</dbReference>
<evidence type="ECO:0000259" key="3">
    <source>
        <dbReference type="PROSITE" id="PS50878"/>
    </source>
</evidence>
<evidence type="ECO:0000313" key="4">
    <source>
        <dbReference type="Ensembl" id="ENSECRP00000032724.1"/>
    </source>
</evidence>
<dbReference type="EC" id="3.1.26.4" evidence="2"/>